<keyword evidence="2" id="KW-1185">Reference proteome</keyword>
<evidence type="ECO:0000313" key="2">
    <source>
        <dbReference type="Proteomes" id="UP001597362"/>
    </source>
</evidence>
<reference evidence="2" key="1">
    <citation type="journal article" date="2019" name="Int. J. Syst. Evol. Microbiol.">
        <title>The Global Catalogue of Microorganisms (GCM) 10K type strain sequencing project: providing services to taxonomists for standard genome sequencing and annotation.</title>
        <authorList>
            <consortium name="The Broad Institute Genomics Platform"/>
            <consortium name="The Broad Institute Genome Sequencing Center for Infectious Disease"/>
            <person name="Wu L."/>
            <person name="Ma J."/>
        </authorList>
    </citation>
    <scope>NUCLEOTIDE SEQUENCE [LARGE SCALE GENOMIC DNA]</scope>
    <source>
        <strain evidence="2">GH52</strain>
    </source>
</reference>
<dbReference type="Proteomes" id="UP001597362">
    <property type="component" value="Unassembled WGS sequence"/>
</dbReference>
<proteinExistence type="predicted"/>
<organism evidence="1 2">
    <name type="scientific">Paenibacillus yanchengensis</name>
    <dbReference type="NCBI Taxonomy" id="2035833"/>
    <lineage>
        <taxon>Bacteria</taxon>
        <taxon>Bacillati</taxon>
        <taxon>Bacillota</taxon>
        <taxon>Bacilli</taxon>
        <taxon>Bacillales</taxon>
        <taxon>Paenibacillaceae</taxon>
        <taxon>Paenibacillus</taxon>
    </lineage>
</organism>
<accession>A0ABW4YJA4</accession>
<protein>
    <submittedName>
        <fullName evidence="1">Uncharacterized protein</fullName>
    </submittedName>
</protein>
<dbReference type="EMBL" id="JBHUHO010000028">
    <property type="protein sequence ID" value="MFD2115835.1"/>
    <property type="molecule type" value="Genomic_DNA"/>
</dbReference>
<name>A0ABW4YJA4_9BACL</name>
<sequence>MFSVKDGAELLFDETLISEANEWCMYNGSNCESIHRANHHLMFLGVSELFDPGENVVYVSRTIEFEEN</sequence>
<dbReference type="RefSeq" id="WP_377771407.1">
    <property type="nucleotide sequence ID" value="NZ_JBHUHO010000028.1"/>
</dbReference>
<gene>
    <name evidence="1" type="ORF">ACFSJH_08880</name>
</gene>
<comment type="caution">
    <text evidence="1">The sequence shown here is derived from an EMBL/GenBank/DDBJ whole genome shotgun (WGS) entry which is preliminary data.</text>
</comment>
<evidence type="ECO:0000313" key="1">
    <source>
        <dbReference type="EMBL" id="MFD2115835.1"/>
    </source>
</evidence>